<dbReference type="AlphaFoldDB" id="A0A0A9GKB0"/>
<organism evidence="1">
    <name type="scientific">Arundo donax</name>
    <name type="common">Giant reed</name>
    <name type="synonym">Donax arundinaceus</name>
    <dbReference type="NCBI Taxonomy" id="35708"/>
    <lineage>
        <taxon>Eukaryota</taxon>
        <taxon>Viridiplantae</taxon>
        <taxon>Streptophyta</taxon>
        <taxon>Embryophyta</taxon>
        <taxon>Tracheophyta</taxon>
        <taxon>Spermatophyta</taxon>
        <taxon>Magnoliopsida</taxon>
        <taxon>Liliopsida</taxon>
        <taxon>Poales</taxon>
        <taxon>Poaceae</taxon>
        <taxon>PACMAD clade</taxon>
        <taxon>Arundinoideae</taxon>
        <taxon>Arundineae</taxon>
        <taxon>Arundo</taxon>
    </lineage>
</organism>
<reference evidence="1" key="2">
    <citation type="journal article" date="2015" name="Data Brief">
        <title>Shoot transcriptome of the giant reed, Arundo donax.</title>
        <authorList>
            <person name="Barrero R.A."/>
            <person name="Guerrero F.D."/>
            <person name="Moolhuijzen P."/>
            <person name="Goolsby J.A."/>
            <person name="Tidwell J."/>
            <person name="Bellgard S.E."/>
            <person name="Bellgard M.I."/>
        </authorList>
    </citation>
    <scope>NUCLEOTIDE SEQUENCE</scope>
    <source>
        <tissue evidence="1">Shoot tissue taken approximately 20 cm above the soil surface</tissue>
    </source>
</reference>
<protein>
    <submittedName>
        <fullName evidence="1">Uncharacterized protein</fullName>
    </submittedName>
</protein>
<evidence type="ECO:0000313" key="1">
    <source>
        <dbReference type="EMBL" id="JAE24932.1"/>
    </source>
</evidence>
<proteinExistence type="predicted"/>
<dbReference type="EMBL" id="GBRH01172964">
    <property type="protein sequence ID" value="JAE24932.1"/>
    <property type="molecule type" value="Transcribed_RNA"/>
</dbReference>
<accession>A0A0A9GKB0</accession>
<sequence>MRQDHRWQVYFPPQPCLHLGSQAARWTWNDRRHHSGGRHRRSIAFDNLGSSFLCHNDSSFHQSLPMSPPKIASEGVAWPLHGSIEGFKTLDISQQVGRGFG</sequence>
<name>A0A0A9GKB0_ARUDO</name>
<reference evidence="1" key="1">
    <citation type="submission" date="2014-09" db="EMBL/GenBank/DDBJ databases">
        <authorList>
            <person name="Magalhaes I.L.F."/>
            <person name="Oliveira U."/>
            <person name="Santos F.R."/>
            <person name="Vidigal T.H.D.A."/>
            <person name="Brescovit A.D."/>
            <person name="Santos A.J."/>
        </authorList>
    </citation>
    <scope>NUCLEOTIDE SEQUENCE</scope>
    <source>
        <tissue evidence="1">Shoot tissue taken approximately 20 cm above the soil surface</tissue>
    </source>
</reference>
<dbReference type="EMBL" id="GBRH01253091">
    <property type="protein sequence ID" value="JAD44804.1"/>
    <property type="molecule type" value="Transcribed_RNA"/>
</dbReference>